<dbReference type="EMBL" id="KC246800">
    <property type="protein sequence ID" value="AHF24637.1"/>
    <property type="molecule type" value="Genomic_DNA"/>
</dbReference>
<protein>
    <submittedName>
        <fullName evidence="5">Response regulator receiver domain protein</fullName>
    </submittedName>
</protein>
<dbReference type="InterPro" id="IPR001789">
    <property type="entry name" value="Sig_transdc_resp-reg_receiver"/>
</dbReference>
<evidence type="ECO:0000256" key="1">
    <source>
        <dbReference type="ARBA" id="ARBA00023125"/>
    </source>
</evidence>
<dbReference type="Pfam" id="PF01381">
    <property type="entry name" value="HTH_3"/>
    <property type="match status" value="1"/>
</dbReference>
<dbReference type="Gene3D" id="3.40.50.2300">
    <property type="match status" value="1"/>
</dbReference>
<dbReference type="SUPFAM" id="SSF47413">
    <property type="entry name" value="lambda repressor-like DNA-binding domains"/>
    <property type="match status" value="1"/>
</dbReference>
<proteinExistence type="predicted"/>
<dbReference type="InterPro" id="IPR010982">
    <property type="entry name" value="Lambda_DNA-bd_dom_sf"/>
</dbReference>
<evidence type="ECO:0000259" key="3">
    <source>
        <dbReference type="PROSITE" id="PS50110"/>
    </source>
</evidence>
<reference evidence="5" key="1">
    <citation type="journal article" date="2013" name="PLoS ONE">
        <title>Metagenomic insights into the carbohydrate-active enzymes carried by the microorganisms adhering to solid digesta in the rumen of cows.</title>
        <authorList>
            <person name="Wang L."/>
            <person name="Hatem A."/>
            <person name="Catalyurek U.V."/>
            <person name="Morrison M."/>
            <person name="Yu Z."/>
        </authorList>
    </citation>
    <scope>NUCLEOTIDE SEQUENCE</scope>
</reference>
<dbReference type="CDD" id="cd00093">
    <property type="entry name" value="HTH_XRE"/>
    <property type="match status" value="1"/>
</dbReference>
<dbReference type="InterPro" id="IPR001387">
    <property type="entry name" value="Cro/C1-type_HTH"/>
</dbReference>
<feature type="modified residue" description="4-aspartylphosphate" evidence="2">
    <location>
        <position position="139"/>
    </location>
</feature>
<dbReference type="Gene3D" id="1.10.260.40">
    <property type="entry name" value="lambda repressor-like DNA-binding domains"/>
    <property type="match status" value="1"/>
</dbReference>
<sequence>MTDRALLPEGEKQMNQTFADTIRRLRTERGLSQAQIAEQMYVTRSTVARWESGSRMPDAVMIARLAKCLGTNTEFLFGLVSGREDTPNIIMVDDEGIILSGGLPVLEEVFPDANITGFTRPSEAVSYAQNNRVALAFLDIELGKHNGLELCRELQQINPQTDVIFLTAYMDYSLDAWKTGASGFLIKPITAAGIRSQLPRLRFLPGGMKTNE</sequence>
<evidence type="ECO:0000259" key="4">
    <source>
        <dbReference type="PROSITE" id="PS50943"/>
    </source>
</evidence>
<organism evidence="5">
    <name type="scientific">uncultured bacterium Contig27</name>
    <dbReference type="NCBI Taxonomy" id="1393547"/>
    <lineage>
        <taxon>Bacteria</taxon>
        <taxon>environmental samples</taxon>
    </lineage>
</organism>
<evidence type="ECO:0000313" key="5">
    <source>
        <dbReference type="EMBL" id="AHF24637.1"/>
    </source>
</evidence>
<feature type="domain" description="HTH cro/C1-type" evidence="4">
    <location>
        <begin position="22"/>
        <end position="76"/>
    </location>
</feature>
<dbReference type="PANTHER" id="PTHR46558:SF4">
    <property type="entry name" value="DNA-BIDING PHAGE PROTEIN"/>
    <property type="match status" value="1"/>
</dbReference>
<dbReference type="GO" id="GO:0000160">
    <property type="term" value="P:phosphorelay signal transduction system"/>
    <property type="evidence" value="ECO:0007669"/>
    <property type="project" value="InterPro"/>
</dbReference>
<keyword evidence="1" id="KW-0238">DNA-binding</keyword>
<feature type="domain" description="Response regulatory" evidence="3">
    <location>
        <begin position="88"/>
        <end position="202"/>
    </location>
</feature>
<keyword evidence="2" id="KW-0597">Phosphoprotein</keyword>
<dbReference type="SUPFAM" id="SSF52172">
    <property type="entry name" value="CheY-like"/>
    <property type="match status" value="1"/>
</dbReference>
<dbReference type="CDD" id="cd00156">
    <property type="entry name" value="REC"/>
    <property type="match status" value="1"/>
</dbReference>
<dbReference type="PROSITE" id="PS50110">
    <property type="entry name" value="RESPONSE_REGULATORY"/>
    <property type="match status" value="1"/>
</dbReference>
<dbReference type="GO" id="GO:0003677">
    <property type="term" value="F:DNA binding"/>
    <property type="evidence" value="ECO:0007669"/>
    <property type="project" value="UniProtKB-KW"/>
</dbReference>
<dbReference type="InterPro" id="IPR011006">
    <property type="entry name" value="CheY-like_superfamily"/>
</dbReference>
<evidence type="ECO:0000256" key="2">
    <source>
        <dbReference type="PROSITE-ProRule" id="PRU00169"/>
    </source>
</evidence>
<dbReference type="SMART" id="SM00448">
    <property type="entry name" value="REC"/>
    <property type="match status" value="1"/>
</dbReference>
<dbReference type="SMART" id="SM00530">
    <property type="entry name" value="HTH_XRE"/>
    <property type="match status" value="1"/>
</dbReference>
<dbReference type="AlphaFoldDB" id="W0FP84"/>
<dbReference type="Pfam" id="PF00072">
    <property type="entry name" value="Response_reg"/>
    <property type="match status" value="1"/>
</dbReference>
<dbReference type="PANTHER" id="PTHR46558">
    <property type="entry name" value="TRACRIPTIONAL REGULATORY PROTEIN-RELATED-RELATED"/>
    <property type="match status" value="1"/>
</dbReference>
<name>W0FP84_9BACT</name>
<accession>W0FP84</accession>
<dbReference type="PROSITE" id="PS50943">
    <property type="entry name" value="HTH_CROC1"/>
    <property type="match status" value="1"/>
</dbReference>